<keyword evidence="1 2" id="KW-0238">DNA-binding</keyword>
<reference evidence="5" key="1">
    <citation type="submission" date="2015-03" db="EMBL/GenBank/DDBJ databases">
        <authorList>
            <person name="Wibberg D."/>
        </authorList>
    </citation>
    <scope>NUCLEOTIDE SEQUENCE [LARGE SCALE GENOMIC DNA]</scope>
</reference>
<dbReference type="InterPro" id="IPR050624">
    <property type="entry name" value="HTH-type_Tx_Regulator"/>
</dbReference>
<dbReference type="Pfam" id="PF00440">
    <property type="entry name" value="TetR_N"/>
    <property type="match status" value="1"/>
</dbReference>
<dbReference type="InterPro" id="IPR039532">
    <property type="entry name" value="TetR_C_Firmicutes"/>
</dbReference>
<evidence type="ECO:0000313" key="5">
    <source>
        <dbReference type="Proteomes" id="UP000033163"/>
    </source>
</evidence>
<evidence type="ECO:0000256" key="1">
    <source>
        <dbReference type="ARBA" id="ARBA00023125"/>
    </source>
</evidence>
<feature type="DNA-binding region" description="H-T-H motif" evidence="2">
    <location>
        <begin position="31"/>
        <end position="50"/>
    </location>
</feature>
<dbReference type="Proteomes" id="UP000033163">
    <property type="component" value="Chromosome I"/>
</dbReference>
<evidence type="ECO:0000313" key="4">
    <source>
        <dbReference type="EMBL" id="CQR55031.1"/>
    </source>
</evidence>
<dbReference type="PROSITE" id="PS50977">
    <property type="entry name" value="HTH_TETR_2"/>
    <property type="match status" value="1"/>
</dbReference>
<protein>
    <recommendedName>
        <fullName evidence="3">HTH tetR-type domain-containing protein</fullName>
    </recommendedName>
</protein>
<dbReference type="GO" id="GO:0003677">
    <property type="term" value="F:DNA binding"/>
    <property type="evidence" value="ECO:0007669"/>
    <property type="project" value="UniProtKB-UniRule"/>
</dbReference>
<sequence length="168" mass="19676">MNNEEKNTFVKEQITEATLKLLMKYELSQISISQITAKAQVSRNSFYRNYVDKEDILLKHIKNLISKWDADYQLINNDSNAELYGSLFKHLKEYSDFYLLLKKRNLFYLFLNIFTDLYGAKTEHDNMTAYVTSFIAYGTYGWIEEWIGRGMQESAEAMSSLLSSHGMK</sequence>
<feature type="domain" description="HTH tetR-type" evidence="3">
    <location>
        <begin position="8"/>
        <end position="68"/>
    </location>
</feature>
<dbReference type="PANTHER" id="PTHR43479:SF11">
    <property type="entry name" value="ACREF_ENVCD OPERON REPRESSOR-RELATED"/>
    <property type="match status" value="1"/>
</dbReference>
<dbReference type="Gene3D" id="1.10.357.10">
    <property type="entry name" value="Tetracycline Repressor, domain 2"/>
    <property type="match status" value="1"/>
</dbReference>
<dbReference type="KEGG" id="pri:PRIO_2627"/>
<gene>
    <name evidence="4" type="ORF">PRIO_2627</name>
</gene>
<dbReference type="RefSeq" id="WP_046502759.1">
    <property type="nucleotide sequence ID" value="NZ_LN831776.1"/>
</dbReference>
<dbReference type="EMBL" id="LN831776">
    <property type="protein sequence ID" value="CQR55031.1"/>
    <property type="molecule type" value="Genomic_DNA"/>
</dbReference>
<name>A0A0E4H9F1_9BACL</name>
<accession>A0A0E4H9F1</accession>
<dbReference type="InterPro" id="IPR009057">
    <property type="entry name" value="Homeodomain-like_sf"/>
</dbReference>
<dbReference type="InterPro" id="IPR001647">
    <property type="entry name" value="HTH_TetR"/>
</dbReference>
<evidence type="ECO:0000256" key="2">
    <source>
        <dbReference type="PROSITE-ProRule" id="PRU00335"/>
    </source>
</evidence>
<dbReference type="Pfam" id="PF14278">
    <property type="entry name" value="TetR_C_8"/>
    <property type="match status" value="1"/>
</dbReference>
<organism evidence="4 5">
    <name type="scientific">Paenibacillus riograndensis SBR5</name>
    <dbReference type="NCBI Taxonomy" id="1073571"/>
    <lineage>
        <taxon>Bacteria</taxon>
        <taxon>Bacillati</taxon>
        <taxon>Bacillota</taxon>
        <taxon>Bacilli</taxon>
        <taxon>Bacillales</taxon>
        <taxon>Paenibacillaceae</taxon>
        <taxon>Paenibacillus</taxon>
        <taxon>Paenibacillus sonchi group</taxon>
    </lineage>
</organism>
<proteinExistence type="predicted"/>
<dbReference type="PATRIC" id="fig|1073571.4.peg.2799"/>
<evidence type="ECO:0000259" key="3">
    <source>
        <dbReference type="PROSITE" id="PS50977"/>
    </source>
</evidence>
<dbReference type="AlphaFoldDB" id="A0A0E4H9F1"/>
<dbReference type="SUPFAM" id="SSF46689">
    <property type="entry name" value="Homeodomain-like"/>
    <property type="match status" value="1"/>
</dbReference>
<dbReference type="HOGENOM" id="CLU_087539_6_3_9"/>
<dbReference type="PANTHER" id="PTHR43479">
    <property type="entry name" value="ACREF/ENVCD OPERON REPRESSOR-RELATED"/>
    <property type="match status" value="1"/>
</dbReference>